<dbReference type="Gene3D" id="1.10.10.10">
    <property type="entry name" value="Winged helix-like DNA-binding domain superfamily/Winged helix DNA-binding domain"/>
    <property type="match status" value="1"/>
</dbReference>
<evidence type="ECO:0000256" key="3">
    <source>
        <dbReference type="ARBA" id="ARBA00023163"/>
    </source>
</evidence>
<dbReference type="PANTHER" id="PTHR38465">
    <property type="entry name" value="HTH-TYPE TRANSCRIPTIONAL REGULATOR MJ1563-RELATED"/>
    <property type="match status" value="1"/>
</dbReference>
<evidence type="ECO:0000256" key="1">
    <source>
        <dbReference type="ARBA" id="ARBA00023015"/>
    </source>
</evidence>
<evidence type="ECO:0000256" key="2">
    <source>
        <dbReference type="ARBA" id="ARBA00023125"/>
    </source>
</evidence>
<dbReference type="InterPro" id="IPR036390">
    <property type="entry name" value="WH_DNA-bd_sf"/>
</dbReference>
<evidence type="ECO:0000313" key="5">
    <source>
        <dbReference type="Proteomes" id="UP000057820"/>
    </source>
</evidence>
<accession>A0A0H5NPB9</accession>
<protein>
    <recommendedName>
        <fullName evidence="6">Transcriptional regulator</fullName>
    </recommendedName>
</protein>
<keyword evidence="2" id="KW-0238">DNA-binding</keyword>
<dbReference type="PANTHER" id="PTHR38465:SF2">
    <property type="entry name" value="HTH-TYPE TRANSCRIPTIONAL REGULATOR MMPR5"/>
    <property type="match status" value="1"/>
</dbReference>
<dbReference type="GO" id="GO:0003677">
    <property type="term" value="F:DNA binding"/>
    <property type="evidence" value="ECO:0007669"/>
    <property type="project" value="UniProtKB-KW"/>
</dbReference>
<dbReference type="RefSeq" id="WP_060592702.1">
    <property type="nucleotide sequence ID" value="NZ_CP031418.1"/>
</dbReference>
<gene>
    <name evidence="4" type="ORF">ERS450000_02554</name>
</gene>
<keyword evidence="3" id="KW-0804">Transcription</keyword>
<dbReference type="Proteomes" id="UP000057820">
    <property type="component" value="Chromosome 1"/>
</dbReference>
<dbReference type="AlphaFoldDB" id="A0A0H5NPB9"/>
<evidence type="ECO:0008006" key="6">
    <source>
        <dbReference type="Google" id="ProtNLM"/>
    </source>
</evidence>
<dbReference type="InterPro" id="IPR052362">
    <property type="entry name" value="HTH-GbsR_regulator"/>
</dbReference>
<reference evidence="5" key="1">
    <citation type="submission" date="2015-03" db="EMBL/GenBank/DDBJ databases">
        <authorList>
            <consortium name="Pathogen Informatics"/>
        </authorList>
    </citation>
    <scope>NUCLEOTIDE SEQUENCE [LARGE SCALE GENOMIC DNA]</scope>
    <source>
        <strain evidence="5">NCTC11134</strain>
    </source>
</reference>
<dbReference type="InterPro" id="IPR036388">
    <property type="entry name" value="WH-like_DNA-bd_sf"/>
</dbReference>
<dbReference type="KEGG" id="nfr:ERS450000_02554"/>
<keyword evidence="1" id="KW-0805">Transcription regulation</keyword>
<dbReference type="SUPFAM" id="SSF46785">
    <property type="entry name" value="Winged helix' DNA-binding domain"/>
    <property type="match status" value="1"/>
</dbReference>
<dbReference type="EMBL" id="LN868938">
    <property type="protein sequence ID" value="CRY77720.1"/>
    <property type="molecule type" value="Genomic_DNA"/>
</dbReference>
<sequence length="145" mass="15783">MTPDQERFVNTMGDTMAMWNLPRATGRMYGFLLLKGSPSSSDDLRAALGLSSGAVSTATRELVSWGLARTIPRPGSRRLLVEAAGGFEQLLAASIERARTFIRALQDAEEITETAEAAARLRDVTDLFAAYVDAGGDVLRRRHNL</sequence>
<name>A0A0H5NPB9_NOCFR</name>
<evidence type="ECO:0000313" key="4">
    <source>
        <dbReference type="EMBL" id="CRY77720.1"/>
    </source>
</evidence>
<organism evidence="4 5">
    <name type="scientific">Nocardia farcinica</name>
    <dbReference type="NCBI Taxonomy" id="37329"/>
    <lineage>
        <taxon>Bacteria</taxon>
        <taxon>Bacillati</taxon>
        <taxon>Actinomycetota</taxon>
        <taxon>Actinomycetes</taxon>
        <taxon>Mycobacteriales</taxon>
        <taxon>Nocardiaceae</taxon>
        <taxon>Nocardia</taxon>
    </lineage>
</organism>
<proteinExistence type="predicted"/>